<dbReference type="Pfam" id="PF04151">
    <property type="entry name" value="PPC"/>
    <property type="match status" value="1"/>
</dbReference>
<sequence>MRFPALANVVISISSETAPDVDLRILDSNENRIGSSAGPDSNESVAFTNLPAGIYFLVVDGYKASTPGGTDEVTMNIASILPTDESLSDDVTVAVDESEGEFSLTFDWDTDNNTSGIVILTSGDQSNEVQIPLNITRKNDVTHFHTLSDAMTAGVASRVGFNVAPNFSDEDREYSFSAQMSAGHKVANISNGGVQEGNTINWTVVQEASSGEAMVVGFDLIPTKAGSAYAMKLTNEFGDDMVEETVKFGVTEVAPVAMASAPDWVTEGLTVNISGAASYDGNDDELSYQWLQTGGATVLFDKTAESFSFNAPSVGSQGDTLSFELTVTDTNGNSDTTNAVVSVSEAAELDKGGSIGWVGMLLLPVVWMRRKLKA</sequence>
<dbReference type="InterPro" id="IPR007280">
    <property type="entry name" value="Peptidase_C_arc/bac"/>
</dbReference>
<feature type="domain" description="Peptidase C-terminal archaeal/bacterial" evidence="1">
    <location>
        <begin position="7"/>
        <end position="61"/>
    </location>
</feature>
<dbReference type="Gene3D" id="2.60.120.380">
    <property type="match status" value="1"/>
</dbReference>
<comment type="caution">
    <text evidence="2">The sequence shown here is derived from an EMBL/GenBank/DDBJ whole genome shotgun (WGS) entry which is preliminary data.</text>
</comment>
<evidence type="ECO:0000313" key="2">
    <source>
        <dbReference type="EMBL" id="MCL1140075.1"/>
    </source>
</evidence>
<name>A0A9X2CIS5_9GAMM</name>
<dbReference type="InterPro" id="IPR020008">
    <property type="entry name" value="GlyGly_CTERM"/>
</dbReference>
<dbReference type="EMBL" id="JAKILB010000011">
    <property type="protein sequence ID" value="MCL1140075.1"/>
    <property type="molecule type" value="Genomic_DNA"/>
</dbReference>
<organism evidence="2 3">
    <name type="scientific">Shewanella pneumatophori</name>
    <dbReference type="NCBI Taxonomy" id="314092"/>
    <lineage>
        <taxon>Bacteria</taxon>
        <taxon>Pseudomonadati</taxon>
        <taxon>Pseudomonadota</taxon>
        <taxon>Gammaproteobacteria</taxon>
        <taxon>Alteromonadales</taxon>
        <taxon>Shewanellaceae</taxon>
        <taxon>Shewanella</taxon>
    </lineage>
</organism>
<evidence type="ECO:0000259" key="1">
    <source>
        <dbReference type="Pfam" id="PF04151"/>
    </source>
</evidence>
<reference evidence="2" key="1">
    <citation type="submission" date="2022-01" db="EMBL/GenBank/DDBJ databases">
        <title>Whole genome-based taxonomy of the Shewanellaceae.</title>
        <authorList>
            <person name="Martin-Rodriguez A.J."/>
        </authorList>
    </citation>
    <scope>NUCLEOTIDE SEQUENCE</scope>
    <source>
        <strain evidence="2">KCTC 23973</strain>
    </source>
</reference>
<accession>A0A9X2CIS5</accession>
<dbReference type="Proteomes" id="UP001139293">
    <property type="component" value="Unassembled WGS sequence"/>
</dbReference>
<proteinExistence type="predicted"/>
<dbReference type="NCBIfam" id="TIGR03501">
    <property type="entry name" value="GlyGly_CTERM"/>
    <property type="match status" value="1"/>
</dbReference>
<evidence type="ECO:0000313" key="3">
    <source>
        <dbReference type="Proteomes" id="UP001139293"/>
    </source>
</evidence>
<dbReference type="AlphaFoldDB" id="A0A9X2CIS5"/>
<gene>
    <name evidence="2" type="ORF">L2740_16130</name>
</gene>
<keyword evidence="3" id="KW-1185">Reference proteome</keyword>
<dbReference type="Gene3D" id="2.60.40.10">
    <property type="entry name" value="Immunoglobulins"/>
    <property type="match status" value="1"/>
</dbReference>
<protein>
    <submittedName>
        <fullName evidence="2">Pre-peptidase C-terminal domain-containing protein</fullName>
    </submittedName>
</protein>
<dbReference type="Pfam" id="PF22352">
    <property type="entry name" value="K319L-like_PKD"/>
    <property type="match status" value="1"/>
</dbReference>
<dbReference type="InterPro" id="IPR013783">
    <property type="entry name" value="Ig-like_fold"/>
</dbReference>